<keyword evidence="4 6" id="KW-0472">Membrane</keyword>
<evidence type="ECO:0000256" key="3">
    <source>
        <dbReference type="ARBA" id="ARBA00022989"/>
    </source>
</evidence>
<dbReference type="PANTHER" id="PTHR31465">
    <property type="entry name" value="PROTEIN RTA1-RELATED"/>
    <property type="match status" value="1"/>
</dbReference>
<keyword evidence="2 6" id="KW-0812">Transmembrane</keyword>
<dbReference type="EMBL" id="JAGPYM010000026">
    <property type="protein sequence ID" value="KAH6880472.1"/>
    <property type="molecule type" value="Genomic_DNA"/>
</dbReference>
<dbReference type="InterPro" id="IPR007568">
    <property type="entry name" value="RTA1"/>
</dbReference>
<feature type="transmembrane region" description="Helical" evidence="6">
    <location>
        <begin position="234"/>
        <end position="254"/>
    </location>
</feature>
<dbReference type="Proteomes" id="UP000777438">
    <property type="component" value="Unassembled WGS sequence"/>
</dbReference>
<feature type="transmembrane region" description="Helical" evidence="6">
    <location>
        <begin position="41"/>
        <end position="64"/>
    </location>
</feature>
<evidence type="ECO:0000256" key="2">
    <source>
        <dbReference type="ARBA" id="ARBA00022692"/>
    </source>
</evidence>
<protein>
    <submittedName>
        <fullName evidence="7">RTA1 like protein-domain-containing protein</fullName>
    </submittedName>
</protein>
<comment type="caution">
    <text evidence="7">The sequence shown here is derived from an EMBL/GenBank/DDBJ whole genome shotgun (WGS) entry which is preliminary data.</text>
</comment>
<dbReference type="Pfam" id="PF04479">
    <property type="entry name" value="RTA1"/>
    <property type="match status" value="1"/>
</dbReference>
<comment type="subcellular location">
    <subcellularLocation>
        <location evidence="1">Membrane</location>
        <topology evidence="1">Multi-pass membrane protein</topology>
    </subcellularLocation>
</comment>
<proteinExistence type="predicted"/>
<evidence type="ECO:0000256" key="6">
    <source>
        <dbReference type="SAM" id="Phobius"/>
    </source>
</evidence>
<evidence type="ECO:0000256" key="4">
    <source>
        <dbReference type="ARBA" id="ARBA00023136"/>
    </source>
</evidence>
<feature type="transmembrane region" description="Helical" evidence="6">
    <location>
        <begin position="76"/>
        <end position="97"/>
    </location>
</feature>
<organism evidence="7 8">
    <name type="scientific">Thelonectria olida</name>
    <dbReference type="NCBI Taxonomy" id="1576542"/>
    <lineage>
        <taxon>Eukaryota</taxon>
        <taxon>Fungi</taxon>
        <taxon>Dikarya</taxon>
        <taxon>Ascomycota</taxon>
        <taxon>Pezizomycotina</taxon>
        <taxon>Sordariomycetes</taxon>
        <taxon>Hypocreomycetidae</taxon>
        <taxon>Hypocreales</taxon>
        <taxon>Nectriaceae</taxon>
        <taxon>Thelonectria</taxon>
    </lineage>
</organism>
<dbReference type="PANTHER" id="PTHR31465:SF35">
    <property type="entry name" value="RTA1 DOMAIN PROTEIN-RELATED"/>
    <property type="match status" value="1"/>
</dbReference>
<reference evidence="7 8" key="1">
    <citation type="journal article" date="2021" name="Nat. Commun.">
        <title>Genetic determinants of endophytism in the Arabidopsis root mycobiome.</title>
        <authorList>
            <person name="Mesny F."/>
            <person name="Miyauchi S."/>
            <person name="Thiergart T."/>
            <person name="Pickel B."/>
            <person name="Atanasova L."/>
            <person name="Karlsson M."/>
            <person name="Huettel B."/>
            <person name="Barry K.W."/>
            <person name="Haridas S."/>
            <person name="Chen C."/>
            <person name="Bauer D."/>
            <person name="Andreopoulos W."/>
            <person name="Pangilinan J."/>
            <person name="LaButti K."/>
            <person name="Riley R."/>
            <person name="Lipzen A."/>
            <person name="Clum A."/>
            <person name="Drula E."/>
            <person name="Henrissat B."/>
            <person name="Kohler A."/>
            <person name="Grigoriev I.V."/>
            <person name="Martin F.M."/>
            <person name="Hacquard S."/>
        </authorList>
    </citation>
    <scope>NUCLEOTIDE SEQUENCE [LARGE SCALE GENOMIC DNA]</scope>
    <source>
        <strain evidence="7 8">MPI-CAGE-CH-0241</strain>
    </source>
</reference>
<feature type="compositionally biased region" description="Polar residues" evidence="5">
    <location>
        <begin position="287"/>
        <end position="318"/>
    </location>
</feature>
<dbReference type="OrthoDB" id="3358017at2759"/>
<feature type="transmembrane region" description="Helical" evidence="6">
    <location>
        <begin position="15"/>
        <end position="34"/>
    </location>
</feature>
<accession>A0A9P8VWT3</accession>
<feature type="transmembrane region" description="Helical" evidence="6">
    <location>
        <begin position="155"/>
        <end position="178"/>
    </location>
</feature>
<dbReference type="GO" id="GO:0016020">
    <property type="term" value="C:membrane"/>
    <property type="evidence" value="ECO:0007669"/>
    <property type="project" value="UniProtKB-SubCell"/>
</dbReference>
<feature type="transmembrane region" description="Helical" evidence="6">
    <location>
        <begin position="199"/>
        <end position="219"/>
    </location>
</feature>
<dbReference type="AlphaFoldDB" id="A0A9P8VWT3"/>
<evidence type="ECO:0000256" key="5">
    <source>
        <dbReference type="SAM" id="MobiDB-lite"/>
    </source>
</evidence>
<evidence type="ECO:0000313" key="8">
    <source>
        <dbReference type="Proteomes" id="UP000777438"/>
    </source>
</evidence>
<feature type="region of interest" description="Disordered" evidence="5">
    <location>
        <begin position="285"/>
        <end position="318"/>
    </location>
</feature>
<keyword evidence="3 6" id="KW-1133">Transmembrane helix</keyword>
<gene>
    <name evidence="7" type="ORF">B0T10DRAFT_581815</name>
</gene>
<name>A0A9P8VWT3_9HYPO</name>
<feature type="transmembrane region" description="Helical" evidence="6">
    <location>
        <begin position="117"/>
        <end position="135"/>
    </location>
</feature>
<evidence type="ECO:0000256" key="1">
    <source>
        <dbReference type="ARBA" id="ARBA00004141"/>
    </source>
</evidence>
<evidence type="ECO:0000313" key="7">
    <source>
        <dbReference type="EMBL" id="KAH6880472.1"/>
    </source>
</evidence>
<sequence>MATEKFLLYHYDPSFIAAVIFVALFSLSAIVQLYQLARSKTWYMIPFLIGCAFEAVGYLGRAISAKQTPDWTTMPYVIQSLLLLLGPTLLAASIYMVLGRLIRLVNGERYSLIRPQWLTKVFVLGDVISFLAQSGGGGMLANAKSKSSQSLGENIIIGGLGVQIVFFGFFMFVTVIFHKRIVANPTPRSLSILAPWKRYILILYAASVFIMIRSVFRIAEYINGSDGTLQSTEVYIYIFDASLMFIVVALFNVYHPSQIISHQHERLDMPDSEVESDTYAMMGRGYQDSSMSSVPQNVPSPYSNDSYANYNAARQQGK</sequence>
<keyword evidence="8" id="KW-1185">Reference proteome</keyword>